<keyword evidence="2" id="KW-1185">Reference proteome</keyword>
<dbReference type="AlphaFoldDB" id="A0A192A2J3"/>
<dbReference type="STRING" id="190721.ACS15_2344"/>
<name>A0A192A2J3_9RALS</name>
<protein>
    <submittedName>
        <fullName evidence="1">Uncharacterized protein</fullName>
    </submittedName>
</protein>
<reference evidence="2" key="1">
    <citation type="submission" date="2016-06" db="EMBL/GenBank/DDBJ databases">
        <authorList>
            <person name="Xu Y."/>
            <person name="Nagy A."/>
            <person name="Yan X."/>
            <person name="Kim S.W."/>
            <person name="Haley B."/>
            <person name="Liu N.T."/>
            <person name="Nou X."/>
        </authorList>
    </citation>
    <scope>NUCLEOTIDE SEQUENCE [LARGE SCALE GENOMIC DNA]</scope>
    <source>
        <strain evidence="2">ATCC 49129</strain>
    </source>
</reference>
<dbReference type="Proteomes" id="UP000078572">
    <property type="component" value="Chromosome 1"/>
</dbReference>
<organism evidence="1 2">
    <name type="scientific">Ralstonia insidiosa</name>
    <dbReference type="NCBI Taxonomy" id="190721"/>
    <lineage>
        <taxon>Bacteria</taxon>
        <taxon>Pseudomonadati</taxon>
        <taxon>Pseudomonadota</taxon>
        <taxon>Betaproteobacteria</taxon>
        <taxon>Burkholderiales</taxon>
        <taxon>Burkholderiaceae</taxon>
        <taxon>Ralstonia</taxon>
    </lineage>
</organism>
<dbReference type="EMBL" id="CP016022">
    <property type="protein sequence ID" value="ANJ74486.1"/>
    <property type="molecule type" value="Genomic_DNA"/>
</dbReference>
<dbReference type="OrthoDB" id="8926532at2"/>
<evidence type="ECO:0000313" key="1">
    <source>
        <dbReference type="EMBL" id="ANJ74486.1"/>
    </source>
</evidence>
<gene>
    <name evidence="1" type="ORF">A9Y76_11025</name>
</gene>
<accession>A0A192A2J3</accession>
<evidence type="ECO:0000313" key="2">
    <source>
        <dbReference type="Proteomes" id="UP000078572"/>
    </source>
</evidence>
<proteinExistence type="predicted"/>
<sequence length="141" mass="15395">MAGLVCFVLLWLVGAWGAALPMPAWVVIGALAVAACIPLAVNRSPLTMELMWRARLKADGEPGQPVWQVRLETPQAVRNALLLWSWSLGERVLILGVAQRGWCPQIFVLMSPWFAAGLLRRMRSLLRLGPPPMASQATGVS</sequence>